<name>A0A5J4REC7_9ZZZZ</name>
<evidence type="ECO:0000313" key="1">
    <source>
        <dbReference type="EMBL" id="KAA6331221.1"/>
    </source>
</evidence>
<gene>
    <name evidence="1" type="ORF">EZS27_020141</name>
</gene>
<accession>A0A5J4REC7</accession>
<protein>
    <submittedName>
        <fullName evidence="1">Uncharacterized protein</fullName>
    </submittedName>
</protein>
<dbReference type="AlphaFoldDB" id="A0A5J4REC7"/>
<reference evidence="1" key="1">
    <citation type="submission" date="2019-03" db="EMBL/GenBank/DDBJ databases">
        <title>Single cell metagenomics reveals metabolic interactions within the superorganism composed of flagellate Streblomastix strix and complex community of Bacteroidetes bacteria on its surface.</title>
        <authorList>
            <person name="Treitli S.C."/>
            <person name="Kolisko M."/>
            <person name="Husnik F."/>
            <person name="Keeling P."/>
            <person name="Hampl V."/>
        </authorList>
    </citation>
    <scope>NUCLEOTIDE SEQUENCE</scope>
    <source>
        <strain evidence="1">STM</strain>
    </source>
</reference>
<dbReference type="EMBL" id="SNRY01001398">
    <property type="protein sequence ID" value="KAA6331221.1"/>
    <property type="molecule type" value="Genomic_DNA"/>
</dbReference>
<sequence length="63" mass="7146">MIKIKKISLKYTPQVIALLGAMLETLNPKEDTGDLINALNPQTFYKLGISSKILFNPQKWNIK</sequence>
<comment type="caution">
    <text evidence="1">The sequence shown here is derived from an EMBL/GenBank/DDBJ whole genome shotgun (WGS) entry which is preliminary data.</text>
</comment>
<organism evidence="1">
    <name type="scientific">termite gut metagenome</name>
    <dbReference type="NCBI Taxonomy" id="433724"/>
    <lineage>
        <taxon>unclassified sequences</taxon>
        <taxon>metagenomes</taxon>
        <taxon>organismal metagenomes</taxon>
    </lineage>
</organism>
<proteinExistence type="predicted"/>